<sequence>MNDTDWLNGDLSEEVLSEDVSASCVNVSKGLISNMGDNPFNRKVKGKQLLENSHLSIRHMPEFKDFADEKFCNKKLLCKGKTKTFLNSFASQSCPRQSKLQTEIKDLLHKMIKLKSSPMSTPYSLKASKKSSTIPLCEEALVTVNDIQSRE</sequence>
<comment type="caution">
    <text evidence="1">The sequence shown here is derived from an EMBL/GenBank/DDBJ whole genome shotgun (WGS) entry which is preliminary data.</text>
</comment>
<reference evidence="1" key="1">
    <citation type="submission" date="2023-07" db="EMBL/GenBank/DDBJ databases">
        <authorList>
            <consortium name="AG Swart"/>
            <person name="Singh M."/>
            <person name="Singh A."/>
            <person name="Seah K."/>
            <person name="Emmerich C."/>
        </authorList>
    </citation>
    <scope>NUCLEOTIDE SEQUENCE</scope>
    <source>
        <strain evidence="1">DP1</strain>
    </source>
</reference>
<evidence type="ECO:0000313" key="1">
    <source>
        <dbReference type="EMBL" id="CAI2386399.1"/>
    </source>
</evidence>
<dbReference type="Proteomes" id="UP001295684">
    <property type="component" value="Unassembled WGS sequence"/>
</dbReference>
<protein>
    <submittedName>
        <fullName evidence="1">Uncharacterized protein</fullName>
    </submittedName>
</protein>
<evidence type="ECO:0000313" key="2">
    <source>
        <dbReference type="Proteomes" id="UP001295684"/>
    </source>
</evidence>
<keyword evidence="2" id="KW-1185">Reference proteome</keyword>
<proteinExistence type="predicted"/>
<gene>
    <name evidence="1" type="ORF">ECRASSUSDP1_LOCUS28014</name>
</gene>
<organism evidence="1 2">
    <name type="scientific">Euplotes crassus</name>
    <dbReference type="NCBI Taxonomy" id="5936"/>
    <lineage>
        <taxon>Eukaryota</taxon>
        <taxon>Sar</taxon>
        <taxon>Alveolata</taxon>
        <taxon>Ciliophora</taxon>
        <taxon>Intramacronucleata</taxon>
        <taxon>Spirotrichea</taxon>
        <taxon>Hypotrichia</taxon>
        <taxon>Euplotida</taxon>
        <taxon>Euplotidae</taxon>
        <taxon>Moneuplotes</taxon>
    </lineage>
</organism>
<dbReference type="AlphaFoldDB" id="A0AAD1Y8F0"/>
<name>A0AAD1Y8F0_EUPCR</name>
<accession>A0AAD1Y8F0</accession>
<dbReference type="EMBL" id="CAMPGE010028906">
    <property type="protein sequence ID" value="CAI2386399.1"/>
    <property type="molecule type" value="Genomic_DNA"/>
</dbReference>